<protein>
    <submittedName>
        <fullName evidence="2">CTLU</fullName>
    </submittedName>
</protein>
<dbReference type="OrthoDB" id="6347238at2759"/>
<proteinExistence type="evidence at transcript level"/>
<feature type="chain" id="PRO_5025641471" evidence="1">
    <location>
        <begin position="20"/>
        <end position="169"/>
    </location>
</feature>
<dbReference type="AlphaFoldDB" id="A0A6B9D0F3"/>
<dbReference type="EMBL" id="MK952741">
    <property type="protein sequence ID" value="QGW58119.1"/>
    <property type="molecule type" value="mRNA"/>
</dbReference>
<dbReference type="SUPFAM" id="SSF56436">
    <property type="entry name" value="C-type lectin-like"/>
    <property type="match status" value="1"/>
</dbReference>
<evidence type="ECO:0000256" key="1">
    <source>
        <dbReference type="SAM" id="SignalP"/>
    </source>
</evidence>
<keyword evidence="1" id="KW-0732">Signal</keyword>
<accession>A0A6B9D0F3</accession>
<dbReference type="InterPro" id="IPR016187">
    <property type="entry name" value="CTDL_fold"/>
</dbReference>
<evidence type="ECO:0000313" key="2">
    <source>
        <dbReference type="EMBL" id="QGW58119.1"/>
    </source>
</evidence>
<dbReference type="InterPro" id="IPR016186">
    <property type="entry name" value="C-type_lectin-like/link_sf"/>
</dbReference>
<name>A0A6B9D0F3_PENVA</name>
<dbReference type="Gene3D" id="3.10.100.10">
    <property type="entry name" value="Mannose-Binding Protein A, subunit A"/>
    <property type="match status" value="1"/>
</dbReference>
<feature type="signal peptide" evidence="1">
    <location>
        <begin position="1"/>
        <end position="19"/>
    </location>
</feature>
<reference evidence="2" key="1">
    <citation type="submission" date="2019-05" db="EMBL/GenBank/DDBJ databases">
        <authorList>
            <person name="Chen Y.-H.Sr."/>
        </authorList>
    </citation>
    <scope>NUCLEOTIDE SEQUENCE</scope>
</reference>
<organism evidence="2">
    <name type="scientific">Penaeus vannamei</name>
    <name type="common">Whiteleg shrimp</name>
    <name type="synonym">Litopenaeus vannamei</name>
    <dbReference type="NCBI Taxonomy" id="6689"/>
    <lineage>
        <taxon>Eukaryota</taxon>
        <taxon>Metazoa</taxon>
        <taxon>Ecdysozoa</taxon>
        <taxon>Arthropoda</taxon>
        <taxon>Crustacea</taxon>
        <taxon>Multicrustacea</taxon>
        <taxon>Malacostraca</taxon>
        <taxon>Eumalacostraca</taxon>
        <taxon>Eucarida</taxon>
        <taxon>Decapoda</taxon>
        <taxon>Dendrobranchiata</taxon>
        <taxon>Penaeoidea</taxon>
        <taxon>Penaeidae</taxon>
        <taxon>Penaeus</taxon>
    </lineage>
</organism>
<sequence length="169" mass="18818">MYRLERLLIAIAVAGTVGAQCPDTFFEAGGGCFHVVDTGDTDITWEDARETCIGLSDSSWTVDLASLDSTAQLEAFAEAWATVGADYRPYGYMWVGFTRETGEWANLDGVPISLYSNMWRESHPHDMNMYVFIEDVTMTSGSESRGRFYASCTMTDALQRALCRAYPQK</sequence>